<protein>
    <submittedName>
        <fullName evidence="5">Cell division protein FtsK</fullName>
    </submittedName>
</protein>
<dbReference type="SMART" id="SM00382">
    <property type="entry name" value="AAA"/>
    <property type="match status" value="1"/>
</dbReference>
<organism evidence="5 6">
    <name type="scientific">Streptomyces apricus</name>
    <dbReference type="NCBI Taxonomy" id="1828112"/>
    <lineage>
        <taxon>Bacteria</taxon>
        <taxon>Bacillati</taxon>
        <taxon>Actinomycetota</taxon>
        <taxon>Actinomycetes</taxon>
        <taxon>Kitasatosporales</taxon>
        <taxon>Streptomycetaceae</taxon>
        <taxon>Streptomyces</taxon>
    </lineage>
</organism>
<sequence>MSALITLALGLIVLAWVLGGGDLLRRHCPAWHWYLTGYPATTCRVLFTWRKVAMLNDLSVSRRPPRGLLGDLVVKGDPLRPVAPRISFPRPTRLGLTVVARLHAGQTPATYLKAADAFVHAWKVHAVRVTSPERGLVLLTATATDPLLRPGLATAPAALLSALIGALESGGAWVMDLRLIPHWLIAGATRSGKSTLLARLITQLAPQPVALVGIDCKGGMELGLFANRLSALATCRREAVAILTALVVDMQDRMNECRIAAARSIWELPDKLRPVPVVVIVDEIAELYLSDGTRESRAEAEQCSVLLLRLAQLGAALGLHLVVAGQRVGSDLGPGVTALRAQLGGRICHRVNDPGTAEMTLGDLNKDAVTVAQSITAQERGVAVCTGPDGGWSRARSHLTTTEEAIAAAQRHSALAPDMPAIRRALVALEGDDK</sequence>
<dbReference type="EMBL" id="VDFC01000046">
    <property type="protein sequence ID" value="KAA0932224.1"/>
    <property type="molecule type" value="Genomic_DNA"/>
</dbReference>
<evidence type="ECO:0000259" key="4">
    <source>
        <dbReference type="PROSITE" id="PS50901"/>
    </source>
</evidence>
<feature type="binding site" evidence="3">
    <location>
        <begin position="187"/>
        <end position="194"/>
    </location>
    <ligand>
        <name>ATP</name>
        <dbReference type="ChEBI" id="CHEBI:30616"/>
    </ligand>
</feature>
<dbReference type="InterPro" id="IPR027417">
    <property type="entry name" value="P-loop_NTPase"/>
</dbReference>
<gene>
    <name evidence="5" type="ORF">FGF04_25910</name>
</gene>
<dbReference type="InterPro" id="IPR002543">
    <property type="entry name" value="FtsK_dom"/>
</dbReference>
<dbReference type="Pfam" id="PF01580">
    <property type="entry name" value="FtsK_SpoIIIE"/>
    <property type="match status" value="1"/>
</dbReference>
<dbReference type="PANTHER" id="PTHR22683:SF41">
    <property type="entry name" value="DNA TRANSLOCASE FTSK"/>
    <property type="match status" value="1"/>
</dbReference>
<reference evidence="5 6" key="1">
    <citation type="submission" date="2019-05" db="EMBL/GenBank/DDBJ databases">
        <authorList>
            <person name="Hariharan J."/>
            <person name="Choudoir M.J."/>
            <person name="Diebold P."/>
            <person name="Panke-Buisse K."/>
            <person name="Buckley D.H."/>
        </authorList>
    </citation>
    <scope>NUCLEOTIDE SEQUENCE [LARGE SCALE GENOMIC DNA]</scope>
    <source>
        <strain evidence="5 6">SUN51</strain>
    </source>
</reference>
<dbReference type="Proteomes" id="UP000324965">
    <property type="component" value="Unassembled WGS sequence"/>
</dbReference>
<evidence type="ECO:0000256" key="2">
    <source>
        <dbReference type="ARBA" id="ARBA00022840"/>
    </source>
</evidence>
<keyword evidence="5" id="KW-0131">Cell cycle</keyword>
<dbReference type="InterPro" id="IPR003593">
    <property type="entry name" value="AAA+_ATPase"/>
</dbReference>
<dbReference type="SUPFAM" id="SSF52540">
    <property type="entry name" value="P-loop containing nucleoside triphosphate hydrolases"/>
    <property type="match status" value="1"/>
</dbReference>
<dbReference type="CDD" id="cd01127">
    <property type="entry name" value="TrwB_TraG_TraD_VirD4"/>
    <property type="match status" value="1"/>
</dbReference>
<dbReference type="PANTHER" id="PTHR22683">
    <property type="entry name" value="SPORULATION PROTEIN RELATED"/>
    <property type="match status" value="1"/>
</dbReference>
<evidence type="ECO:0000313" key="5">
    <source>
        <dbReference type="EMBL" id="KAA0932224.1"/>
    </source>
</evidence>
<dbReference type="Gene3D" id="3.40.50.300">
    <property type="entry name" value="P-loop containing nucleotide triphosphate hydrolases"/>
    <property type="match status" value="1"/>
</dbReference>
<feature type="domain" description="FtsK" evidence="4">
    <location>
        <begin position="170"/>
        <end position="358"/>
    </location>
</feature>
<dbReference type="AlphaFoldDB" id="A0A5B0AR62"/>
<dbReference type="PROSITE" id="PS50901">
    <property type="entry name" value="FTSK"/>
    <property type="match status" value="1"/>
</dbReference>
<name>A0A5B0AR62_9ACTN</name>
<dbReference type="OrthoDB" id="5168624at2"/>
<dbReference type="RefSeq" id="WP_149513642.1">
    <property type="nucleotide sequence ID" value="NZ_VDFC01000046.1"/>
</dbReference>
<dbReference type="InterPro" id="IPR050206">
    <property type="entry name" value="FtsK/SpoIIIE/SftA"/>
</dbReference>
<evidence type="ECO:0000313" key="6">
    <source>
        <dbReference type="Proteomes" id="UP000324965"/>
    </source>
</evidence>
<evidence type="ECO:0000256" key="1">
    <source>
        <dbReference type="ARBA" id="ARBA00022741"/>
    </source>
</evidence>
<accession>A0A5B0AR62</accession>
<dbReference type="GO" id="GO:0051301">
    <property type="term" value="P:cell division"/>
    <property type="evidence" value="ECO:0007669"/>
    <property type="project" value="UniProtKB-KW"/>
</dbReference>
<keyword evidence="5" id="KW-0132">Cell division</keyword>
<comment type="caution">
    <text evidence="5">The sequence shown here is derived from an EMBL/GenBank/DDBJ whole genome shotgun (WGS) entry which is preliminary data.</text>
</comment>
<proteinExistence type="predicted"/>
<dbReference type="GO" id="GO:0003677">
    <property type="term" value="F:DNA binding"/>
    <property type="evidence" value="ECO:0007669"/>
    <property type="project" value="InterPro"/>
</dbReference>
<keyword evidence="1 3" id="KW-0547">Nucleotide-binding</keyword>
<dbReference type="GO" id="GO:0005524">
    <property type="term" value="F:ATP binding"/>
    <property type="evidence" value="ECO:0007669"/>
    <property type="project" value="UniProtKB-UniRule"/>
</dbReference>
<keyword evidence="2 3" id="KW-0067">ATP-binding</keyword>
<keyword evidence="6" id="KW-1185">Reference proteome</keyword>
<evidence type="ECO:0000256" key="3">
    <source>
        <dbReference type="PROSITE-ProRule" id="PRU00289"/>
    </source>
</evidence>